<dbReference type="PANTHER" id="PTHR46730:SF4">
    <property type="entry name" value="POLYCYSTIC KIDNEY DISEASE PROTEIN 1-LIKE 1"/>
    <property type="match status" value="1"/>
</dbReference>
<dbReference type="Gene3D" id="2.60.40.10">
    <property type="entry name" value="Immunoglobulins"/>
    <property type="match status" value="3"/>
</dbReference>
<feature type="signal peptide" evidence="7">
    <location>
        <begin position="1"/>
        <end position="30"/>
    </location>
</feature>
<dbReference type="Proteomes" id="UP001207918">
    <property type="component" value="Unassembled WGS sequence"/>
</dbReference>
<keyword evidence="10" id="KW-1185">Reference proteome</keyword>
<dbReference type="PANTHER" id="PTHR46730">
    <property type="entry name" value="POLYCYSTIN-1"/>
    <property type="match status" value="1"/>
</dbReference>
<keyword evidence="2 6" id="KW-0812">Transmembrane</keyword>
<feature type="domain" description="PKD" evidence="8">
    <location>
        <begin position="409"/>
        <end position="461"/>
    </location>
</feature>
<dbReference type="InterPro" id="IPR013783">
    <property type="entry name" value="Ig-like_fold"/>
</dbReference>
<dbReference type="RefSeq" id="WP_265767077.1">
    <property type="nucleotide sequence ID" value="NZ_JAGGJA010000011.1"/>
</dbReference>
<reference evidence="9 10" key="1">
    <citation type="submission" date="2021-03" db="EMBL/GenBank/DDBJ databases">
        <title>Aliifodinibius sp. nov., a new bacterium isolated from saline soil.</title>
        <authorList>
            <person name="Galisteo C."/>
            <person name="De La Haba R."/>
            <person name="Sanchez-Porro C."/>
            <person name="Ventosa A."/>
        </authorList>
    </citation>
    <scope>NUCLEOTIDE SEQUENCE [LARGE SCALE GENOMIC DNA]</scope>
    <source>
        <strain evidence="9 10">1BSP15-2V2</strain>
    </source>
</reference>
<keyword evidence="3" id="KW-0677">Repeat</keyword>
<dbReference type="Pfam" id="PF00801">
    <property type="entry name" value="PKD"/>
    <property type="match status" value="4"/>
</dbReference>
<comment type="subcellular location">
    <subcellularLocation>
        <location evidence="1">Membrane</location>
        <topology evidence="1">Multi-pass membrane protein</topology>
    </subcellularLocation>
</comment>
<evidence type="ECO:0000256" key="3">
    <source>
        <dbReference type="ARBA" id="ARBA00022737"/>
    </source>
</evidence>
<sequence>MLQHSFRLLKVGVCLLFIGMGPLNSYNAVAQEPETPTVELYVISTPTITGDSTNLIAYLRPEYDGATYNFHLGNGEETGWGDSPRLSYVYNNAGQYEAFVEVKPTPNFNPIRSNPVTVEVINLPEVEVSLRADKTDAEVNETIQFTGRASNETVNLVIYYGDDNAGNFNGPAVEYSYPQAGTYTVQLNAYVGNKFLGRDTITINVGEPDLGTPNLSLDASESMVGAGNPILFTAQLLEPSGQELTYEVNFGNNTATYVDAAQQTEHSYPDPGRYRVYATARNPNGEIVARSNALTVSVIEVRLNADKNVIRQGESVEFTGSINPAVDNATYNFVVGDSVFSRPQPTFDYVFRQEGEHEINLLTSIEGRSFSSNPYSITVHPGFNLSLEPDPSEAKTGTAIHFTAAGIPAGVDAEYNFHFGDGEESGWTPKSEATYTYDQKGSYDVFVEARLSPGETFQSTIVPINIEGFPYWILIAGALVILGAGSYFLVRGRIPKKENKPRSPGSISTTVKPHIDLGQQEVSSHGGLEIKSELRLKPVKDIGAQSIKNTGNLIIQEQRDYDEST</sequence>
<keyword evidence="7" id="KW-0732">Signal</keyword>
<comment type="caution">
    <text evidence="9">The sequence shown here is derived from an EMBL/GenBank/DDBJ whole genome shotgun (WGS) entry which is preliminary data.</text>
</comment>
<evidence type="ECO:0000256" key="5">
    <source>
        <dbReference type="ARBA" id="ARBA00023136"/>
    </source>
</evidence>
<evidence type="ECO:0000256" key="6">
    <source>
        <dbReference type="SAM" id="Phobius"/>
    </source>
</evidence>
<dbReference type="SMART" id="SM00089">
    <property type="entry name" value="PKD"/>
    <property type="match status" value="5"/>
</dbReference>
<evidence type="ECO:0000256" key="1">
    <source>
        <dbReference type="ARBA" id="ARBA00004141"/>
    </source>
</evidence>
<dbReference type="InterPro" id="IPR022409">
    <property type="entry name" value="PKD/Chitinase_dom"/>
</dbReference>
<gene>
    <name evidence="9" type="ORF">J6I44_15595</name>
</gene>
<dbReference type="PROSITE" id="PS50093">
    <property type="entry name" value="PKD"/>
    <property type="match status" value="3"/>
</dbReference>
<name>A0ABT3PR09_9BACT</name>
<evidence type="ECO:0000259" key="8">
    <source>
        <dbReference type="PROSITE" id="PS50093"/>
    </source>
</evidence>
<dbReference type="SUPFAM" id="SSF49299">
    <property type="entry name" value="PKD domain"/>
    <property type="match status" value="3"/>
</dbReference>
<feature type="chain" id="PRO_5045447035" evidence="7">
    <location>
        <begin position="31"/>
        <end position="565"/>
    </location>
</feature>
<dbReference type="EMBL" id="JAGGJA010000011">
    <property type="protein sequence ID" value="MCW9708290.1"/>
    <property type="molecule type" value="Genomic_DNA"/>
</dbReference>
<feature type="domain" description="PKD" evidence="8">
    <location>
        <begin position="240"/>
        <end position="303"/>
    </location>
</feature>
<keyword evidence="5 6" id="KW-0472">Membrane</keyword>
<feature type="domain" description="PKD" evidence="8">
    <location>
        <begin position="126"/>
        <end position="189"/>
    </location>
</feature>
<keyword evidence="4 6" id="KW-1133">Transmembrane helix</keyword>
<evidence type="ECO:0000313" key="9">
    <source>
        <dbReference type="EMBL" id="MCW9708290.1"/>
    </source>
</evidence>
<evidence type="ECO:0000256" key="4">
    <source>
        <dbReference type="ARBA" id="ARBA00022989"/>
    </source>
</evidence>
<organism evidence="9 10">
    <name type="scientific">Fodinibius salsisoli</name>
    <dbReference type="NCBI Taxonomy" id="2820877"/>
    <lineage>
        <taxon>Bacteria</taxon>
        <taxon>Pseudomonadati</taxon>
        <taxon>Balneolota</taxon>
        <taxon>Balneolia</taxon>
        <taxon>Balneolales</taxon>
        <taxon>Balneolaceae</taxon>
        <taxon>Fodinibius</taxon>
    </lineage>
</organism>
<evidence type="ECO:0000256" key="2">
    <source>
        <dbReference type="ARBA" id="ARBA00022692"/>
    </source>
</evidence>
<evidence type="ECO:0000313" key="10">
    <source>
        <dbReference type="Proteomes" id="UP001207918"/>
    </source>
</evidence>
<dbReference type="InterPro" id="IPR035986">
    <property type="entry name" value="PKD_dom_sf"/>
</dbReference>
<proteinExistence type="predicted"/>
<protein>
    <submittedName>
        <fullName evidence="9">PKD domain-containing protein</fullName>
    </submittedName>
</protein>
<dbReference type="CDD" id="cd00146">
    <property type="entry name" value="PKD"/>
    <property type="match status" value="2"/>
</dbReference>
<dbReference type="InterPro" id="IPR000601">
    <property type="entry name" value="PKD_dom"/>
</dbReference>
<accession>A0ABT3PR09</accession>
<evidence type="ECO:0000256" key="7">
    <source>
        <dbReference type="SAM" id="SignalP"/>
    </source>
</evidence>
<feature type="transmembrane region" description="Helical" evidence="6">
    <location>
        <begin position="469"/>
        <end position="490"/>
    </location>
</feature>